<reference evidence="8" key="3">
    <citation type="submission" date="2025-09" db="UniProtKB">
        <authorList>
            <consortium name="Ensembl"/>
        </authorList>
    </citation>
    <scope>IDENTIFICATION</scope>
</reference>
<dbReference type="PANTHER" id="PTHR24020:SF86">
    <property type="entry name" value="COLLAGEN, TYPE VI, ALPHA 4"/>
    <property type="match status" value="1"/>
</dbReference>
<dbReference type="PROSITE" id="PS50234">
    <property type="entry name" value="VWFA"/>
    <property type="match status" value="2"/>
</dbReference>
<dbReference type="PRINTS" id="PR00453">
    <property type="entry name" value="VWFADOMAIN"/>
</dbReference>
<evidence type="ECO:0000256" key="2">
    <source>
        <dbReference type="ARBA" id="ARBA00022525"/>
    </source>
</evidence>
<keyword evidence="2" id="KW-0964">Secreted</keyword>
<dbReference type="AlphaFoldDB" id="A0A665U204"/>
<dbReference type="GO" id="GO:0005576">
    <property type="term" value="C:extracellular region"/>
    <property type="evidence" value="ECO:0007669"/>
    <property type="project" value="UniProtKB-SubCell"/>
</dbReference>
<comment type="subcellular location">
    <subcellularLocation>
        <location evidence="1">Secreted</location>
    </subcellularLocation>
</comment>
<keyword evidence="5" id="KW-0325">Glycoprotein</keyword>
<reference evidence="8" key="1">
    <citation type="submission" date="2021-04" db="EMBL/GenBank/DDBJ databases">
        <authorList>
            <consortium name="Wellcome Sanger Institute Data Sharing"/>
        </authorList>
    </citation>
    <scope>NUCLEOTIDE SEQUENCE [LARGE SCALE GENOMIC DNA]</scope>
</reference>
<dbReference type="Ensembl" id="ENSENLT00000014075.1">
    <property type="protein sequence ID" value="ENSENLP00000013533.1"/>
    <property type="gene ID" value="ENSENLG00000006357.1"/>
</dbReference>
<feature type="signal peptide" evidence="6">
    <location>
        <begin position="1"/>
        <end position="23"/>
    </location>
</feature>
<dbReference type="InterPro" id="IPR050525">
    <property type="entry name" value="ECM_Assembly_Org"/>
</dbReference>
<evidence type="ECO:0000256" key="5">
    <source>
        <dbReference type="ARBA" id="ARBA00023180"/>
    </source>
</evidence>
<name>A0A665U204_ECHNA</name>
<evidence type="ECO:0000256" key="4">
    <source>
        <dbReference type="ARBA" id="ARBA00022737"/>
    </source>
</evidence>
<feature type="domain" description="VWFA" evidence="7">
    <location>
        <begin position="258"/>
        <end position="444"/>
    </location>
</feature>
<dbReference type="PANTHER" id="PTHR24020">
    <property type="entry name" value="COLLAGEN ALPHA"/>
    <property type="match status" value="1"/>
</dbReference>
<keyword evidence="9" id="KW-1185">Reference proteome</keyword>
<sequence length="542" mass="59942">MYLWLRNDLMILFLYNIFTDCKAAKLADIVFIVDESGSIGTSNFQLVRTFLYSIINGLEVSTTRVRVGIVTYNDRATAQVYLNSFSDKKELLNFIKILPYHGGGTRTGAALKFAQENVFIQSTGSRKDRGVQQVAVVITDGESQDNVSQPAAELRRAGVTVYSVGVKDAKEAQLVEMASYPSKKHVFIVDSFVKLKSLEQSLQKILCQNILRQAISVNTRRIGIKEGLTLSISHRSLHSNSPYFCISFPGCVQTDEADIFFLIDHSGSIYPSDFHDMKKFIIEFLQTFRIGPQHVRMGVVKYADSPNLEFDLNTYTDTKALEKAVEGIKQVGGGTETGRALKYMSPLFTEAMASRGHKVPEYLVVITDGKSSDEVKAPAAALRAQGVIVYAIGVKNADQTELREIAGRPGLRQRLVVITDGEAQDEVKGPALALRNKGVVVYAIGVVDANTTQLLEISGSPDRMYSERDFDALKDLESQLALELCDPHRGESELRPSKHSEPIFYVDNFDALETLHKNITHVLCNSTKPGKRGGLIMAGKIL</sequence>
<dbReference type="FunFam" id="3.40.50.410:FF:000004">
    <property type="entry name" value="collagen alpha-6(VI) chain"/>
    <property type="match status" value="2"/>
</dbReference>
<dbReference type="SMART" id="SM00327">
    <property type="entry name" value="VWA"/>
    <property type="match status" value="2"/>
</dbReference>
<feature type="domain" description="VWFA" evidence="7">
    <location>
        <begin position="28"/>
        <end position="202"/>
    </location>
</feature>
<feature type="chain" id="PRO_5025380165" description="VWFA domain-containing protein" evidence="6">
    <location>
        <begin position="24"/>
        <end position="542"/>
    </location>
</feature>
<evidence type="ECO:0000313" key="9">
    <source>
        <dbReference type="Proteomes" id="UP000472264"/>
    </source>
</evidence>
<keyword evidence="3 6" id="KW-0732">Signal</keyword>
<evidence type="ECO:0000313" key="8">
    <source>
        <dbReference type="Ensembl" id="ENSENLP00000013533.1"/>
    </source>
</evidence>
<accession>A0A665U204</accession>
<evidence type="ECO:0000256" key="6">
    <source>
        <dbReference type="SAM" id="SignalP"/>
    </source>
</evidence>
<reference evidence="8" key="2">
    <citation type="submission" date="2025-08" db="UniProtKB">
        <authorList>
            <consortium name="Ensembl"/>
        </authorList>
    </citation>
    <scope>IDENTIFICATION</scope>
</reference>
<dbReference type="OMA" id="YYSGPKR"/>
<dbReference type="InterPro" id="IPR002035">
    <property type="entry name" value="VWF_A"/>
</dbReference>
<dbReference type="InterPro" id="IPR036465">
    <property type="entry name" value="vWFA_dom_sf"/>
</dbReference>
<evidence type="ECO:0000256" key="1">
    <source>
        <dbReference type="ARBA" id="ARBA00004613"/>
    </source>
</evidence>
<dbReference type="SUPFAM" id="SSF53300">
    <property type="entry name" value="vWA-like"/>
    <property type="match status" value="3"/>
</dbReference>
<organism evidence="8 9">
    <name type="scientific">Echeneis naucrates</name>
    <name type="common">Live sharksucker</name>
    <dbReference type="NCBI Taxonomy" id="173247"/>
    <lineage>
        <taxon>Eukaryota</taxon>
        <taxon>Metazoa</taxon>
        <taxon>Chordata</taxon>
        <taxon>Craniata</taxon>
        <taxon>Vertebrata</taxon>
        <taxon>Euteleostomi</taxon>
        <taxon>Actinopterygii</taxon>
        <taxon>Neopterygii</taxon>
        <taxon>Teleostei</taxon>
        <taxon>Neoteleostei</taxon>
        <taxon>Acanthomorphata</taxon>
        <taxon>Carangaria</taxon>
        <taxon>Carangiformes</taxon>
        <taxon>Echeneidae</taxon>
        <taxon>Echeneis</taxon>
    </lineage>
</organism>
<evidence type="ECO:0000259" key="7">
    <source>
        <dbReference type="PROSITE" id="PS50234"/>
    </source>
</evidence>
<keyword evidence="4" id="KW-0677">Repeat</keyword>
<protein>
    <recommendedName>
        <fullName evidence="7">VWFA domain-containing protein</fullName>
    </recommendedName>
</protein>
<dbReference type="Gene3D" id="3.40.50.410">
    <property type="entry name" value="von Willebrand factor, type A domain"/>
    <property type="match status" value="3"/>
</dbReference>
<evidence type="ECO:0000256" key="3">
    <source>
        <dbReference type="ARBA" id="ARBA00022729"/>
    </source>
</evidence>
<dbReference type="CDD" id="cd01472">
    <property type="entry name" value="vWA_collagen"/>
    <property type="match status" value="1"/>
</dbReference>
<proteinExistence type="predicted"/>
<dbReference type="Pfam" id="PF00092">
    <property type="entry name" value="VWA"/>
    <property type="match status" value="2"/>
</dbReference>
<dbReference type="Proteomes" id="UP000472264">
    <property type="component" value="Chromosome 6"/>
</dbReference>